<accession>A0A3S5BN25</accession>
<keyword evidence="3" id="KW-1185">Reference proteome</keyword>
<name>A0A3S5BN25_9PLAT</name>
<sequence length="78" mass="8559">MKHNLPPLHSRGPLVKVDARRAGALYRPGCLEIVPSPKKRLLSMRQRVLLSRKSLAAEPGPKESKCYFGASDSHGPIS</sequence>
<dbReference type="AlphaFoldDB" id="A0A3S5BN25"/>
<dbReference type="EMBL" id="CAAALY010120785">
    <property type="protein sequence ID" value="VEL31294.1"/>
    <property type="molecule type" value="Genomic_DNA"/>
</dbReference>
<feature type="region of interest" description="Disordered" evidence="1">
    <location>
        <begin position="55"/>
        <end position="78"/>
    </location>
</feature>
<evidence type="ECO:0000313" key="3">
    <source>
        <dbReference type="Proteomes" id="UP000784294"/>
    </source>
</evidence>
<proteinExistence type="predicted"/>
<evidence type="ECO:0000256" key="1">
    <source>
        <dbReference type="SAM" id="MobiDB-lite"/>
    </source>
</evidence>
<reference evidence="2" key="1">
    <citation type="submission" date="2018-11" db="EMBL/GenBank/DDBJ databases">
        <authorList>
            <consortium name="Pathogen Informatics"/>
        </authorList>
    </citation>
    <scope>NUCLEOTIDE SEQUENCE</scope>
</reference>
<dbReference type="Proteomes" id="UP000784294">
    <property type="component" value="Unassembled WGS sequence"/>
</dbReference>
<gene>
    <name evidence="2" type="ORF">PXEA_LOCUS24734</name>
</gene>
<organism evidence="2 3">
    <name type="scientific">Protopolystoma xenopodis</name>
    <dbReference type="NCBI Taxonomy" id="117903"/>
    <lineage>
        <taxon>Eukaryota</taxon>
        <taxon>Metazoa</taxon>
        <taxon>Spiralia</taxon>
        <taxon>Lophotrochozoa</taxon>
        <taxon>Platyhelminthes</taxon>
        <taxon>Monogenea</taxon>
        <taxon>Polyopisthocotylea</taxon>
        <taxon>Polystomatidea</taxon>
        <taxon>Polystomatidae</taxon>
        <taxon>Protopolystoma</taxon>
    </lineage>
</organism>
<evidence type="ECO:0000313" key="2">
    <source>
        <dbReference type="EMBL" id="VEL31294.1"/>
    </source>
</evidence>
<protein>
    <submittedName>
        <fullName evidence="2">Uncharacterized protein</fullName>
    </submittedName>
</protein>
<comment type="caution">
    <text evidence="2">The sequence shown here is derived from an EMBL/GenBank/DDBJ whole genome shotgun (WGS) entry which is preliminary data.</text>
</comment>